<feature type="non-terminal residue" evidence="2">
    <location>
        <position position="1"/>
    </location>
</feature>
<keyword evidence="3" id="KW-1185">Reference proteome</keyword>
<protein>
    <submittedName>
        <fullName evidence="2">Uncharacterized protein</fullName>
    </submittedName>
</protein>
<evidence type="ECO:0000256" key="1">
    <source>
        <dbReference type="SAM" id="MobiDB-lite"/>
    </source>
</evidence>
<feature type="compositionally biased region" description="Polar residues" evidence="1">
    <location>
        <begin position="1"/>
        <end position="20"/>
    </location>
</feature>
<dbReference type="EMBL" id="CAUOFW020001240">
    <property type="protein sequence ID" value="CAK9142650.1"/>
    <property type="molecule type" value="Genomic_DNA"/>
</dbReference>
<accession>A0ABC8RGH7</accession>
<evidence type="ECO:0000313" key="2">
    <source>
        <dbReference type="EMBL" id="CAK9142650.1"/>
    </source>
</evidence>
<proteinExistence type="predicted"/>
<reference evidence="2 3" key="1">
    <citation type="submission" date="2024-02" db="EMBL/GenBank/DDBJ databases">
        <authorList>
            <person name="Vignale AGUSTIN F."/>
            <person name="Sosa J E."/>
            <person name="Modenutti C."/>
        </authorList>
    </citation>
    <scope>NUCLEOTIDE SEQUENCE [LARGE SCALE GENOMIC DNA]</scope>
</reference>
<organism evidence="2 3">
    <name type="scientific">Ilex paraguariensis</name>
    <name type="common">yerba mate</name>
    <dbReference type="NCBI Taxonomy" id="185542"/>
    <lineage>
        <taxon>Eukaryota</taxon>
        <taxon>Viridiplantae</taxon>
        <taxon>Streptophyta</taxon>
        <taxon>Embryophyta</taxon>
        <taxon>Tracheophyta</taxon>
        <taxon>Spermatophyta</taxon>
        <taxon>Magnoliopsida</taxon>
        <taxon>eudicotyledons</taxon>
        <taxon>Gunneridae</taxon>
        <taxon>Pentapetalae</taxon>
        <taxon>asterids</taxon>
        <taxon>campanulids</taxon>
        <taxon>Aquifoliales</taxon>
        <taxon>Aquifoliaceae</taxon>
        <taxon>Ilex</taxon>
    </lineage>
</organism>
<feature type="region of interest" description="Disordered" evidence="1">
    <location>
        <begin position="1"/>
        <end position="22"/>
    </location>
</feature>
<evidence type="ECO:0000313" key="3">
    <source>
        <dbReference type="Proteomes" id="UP001642360"/>
    </source>
</evidence>
<dbReference type="AlphaFoldDB" id="A0ABC8RGH7"/>
<name>A0ABC8RGH7_9AQUA</name>
<gene>
    <name evidence="2" type="ORF">ILEXP_LOCUS10330</name>
</gene>
<comment type="caution">
    <text evidence="2">The sequence shown here is derived from an EMBL/GenBank/DDBJ whole genome shotgun (WGS) entry which is preliminary data.</text>
</comment>
<sequence>DPFTSTNSQKVALTSTSQGVSPPLIEGSSGCVGASSSPSSMEVAGALEAKLLSCKGFPLPGLLRRLLAYVWRVYR</sequence>
<dbReference type="Proteomes" id="UP001642360">
    <property type="component" value="Unassembled WGS sequence"/>
</dbReference>